<feature type="region of interest" description="Disordered" evidence="1">
    <location>
        <begin position="58"/>
        <end position="78"/>
    </location>
</feature>
<sequence>MGARQPAGQHLAAVKAGFFDTRESGLVASRTQRRMQAAIQGFAKPHARDPAVPALLAQRSHAGRREDNDIVMSRDSSPKVEYTRLTTTAWRKHREGAEDDNSLSHASRSAPGDKAIGLSRRNWAEQDRCNGWPVCDPSDTIPRNPSHLGGAILVERRLVERSGKR</sequence>
<evidence type="ECO:0000256" key="1">
    <source>
        <dbReference type="SAM" id="MobiDB-lite"/>
    </source>
</evidence>
<accession>A0A9P7C2U6</accession>
<evidence type="ECO:0000313" key="2">
    <source>
        <dbReference type="EMBL" id="KAG1532831.1"/>
    </source>
</evidence>
<gene>
    <name evidence="2" type="ORF">G6F50_016079</name>
</gene>
<keyword evidence="3" id="KW-1185">Reference proteome</keyword>
<protein>
    <submittedName>
        <fullName evidence="2">Uncharacterized protein</fullName>
    </submittedName>
</protein>
<comment type="caution">
    <text evidence="2">The sequence shown here is derived from an EMBL/GenBank/DDBJ whole genome shotgun (WGS) entry which is preliminary data.</text>
</comment>
<dbReference type="AlphaFoldDB" id="A0A9P7C2U6"/>
<name>A0A9P7C2U6_9FUNG</name>
<dbReference type="EMBL" id="JAANIU010009635">
    <property type="protein sequence ID" value="KAG1532831.1"/>
    <property type="molecule type" value="Genomic_DNA"/>
</dbReference>
<reference evidence="2 3" key="1">
    <citation type="journal article" date="2020" name="Microb. Genom.">
        <title>Genetic diversity of clinical and environmental Mucorales isolates obtained from an investigation of mucormycosis cases among solid organ transplant recipients.</title>
        <authorList>
            <person name="Nguyen M.H."/>
            <person name="Kaul D."/>
            <person name="Muto C."/>
            <person name="Cheng S.J."/>
            <person name="Richter R.A."/>
            <person name="Bruno V.M."/>
            <person name="Liu G."/>
            <person name="Beyhan S."/>
            <person name="Sundermann A.J."/>
            <person name="Mounaud S."/>
            <person name="Pasculle A.W."/>
            <person name="Nierman W.C."/>
            <person name="Driscoll E."/>
            <person name="Cumbie R."/>
            <person name="Clancy C.J."/>
            <person name="Dupont C.L."/>
        </authorList>
    </citation>
    <scope>NUCLEOTIDE SEQUENCE [LARGE SCALE GENOMIC DNA]</scope>
    <source>
        <strain evidence="2 3">GL24</strain>
    </source>
</reference>
<evidence type="ECO:0000313" key="3">
    <source>
        <dbReference type="Proteomes" id="UP000740926"/>
    </source>
</evidence>
<feature type="region of interest" description="Disordered" evidence="1">
    <location>
        <begin position="91"/>
        <end position="116"/>
    </location>
</feature>
<dbReference type="Proteomes" id="UP000740926">
    <property type="component" value="Unassembled WGS sequence"/>
</dbReference>
<organism evidence="2 3">
    <name type="scientific">Rhizopus delemar</name>
    <dbReference type="NCBI Taxonomy" id="936053"/>
    <lineage>
        <taxon>Eukaryota</taxon>
        <taxon>Fungi</taxon>
        <taxon>Fungi incertae sedis</taxon>
        <taxon>Mucoromycota</taxon>
        <taxon>Mucoromycotina</taxon>
        <taxon>Mucoromycetes</taxon>
        <taxon>Mucorales</taxon>
        <taxon>Mucorineae</taxon>
        <taxon>Rhizopodaceae</taxon>
        <taxon>Rhizopus</taxon>
    </lineage>
</organism>
<proteinExistence type="predicted"/>